<accession>A0A922II76</accession>
<keyword evidence="5" id="KW-1185">Reference proteome</keyword>
<keyword evidence="1" id="KW-0862">Zinc</keyword>
<feature type="domain" description="SWIM-type" evidence="3">
    <location>
        <begin position="479"/>
        <end position="511"/>
    </location>
</feature>
<dbReference type="InterPro" id="IPR048324">
    <property type="entry name" value="ZSWIM1-3_RNaseH-like"/>
</dbReference>
<dbReference type="GeneID" id="24590325"/>
<evidence type="ECO:0000313" key="5">
    <source>
        <dbReference type="Proteomes" id="UP000471633"/>
    </source>
</evidence>
<feature type="compositionally biased region" description="Basic and acidic residues" evidence="2">
    <location>
        <begin position="44"/>
        <end position="53"/>
    </location>
</feature>
<evidence type="ECO:0000313" key="4">
    <source>
        <dbReference type="EMBL" id="KAH9579521.1"/>
    </source>
</evidence>
<dbReference type="Pfam" id="PF21056">
    <property type="entry name" value="ZSWIM1-3_RNaseH-like"/>
    <property type="match status" value="1"/>
</dbReference>
<dbReference type="AlphaFoldDB" id="A0A922II76"/>
<dbReference type="KEGG" id="shx:MS3_00009642"/>
<dbReference type="InterPro" id="IPR007527">
    <property type="entry name" value="Znf_SWIM"/>
</dbReference>
<reference evidence="4" key="2">
    <citation type="journal article" date="2019" name="Gigascience">
        <title>High-quality Schistosoma haematobium genome achieved by single-molecule and long-range sequencing.</title>
        <authorList>
            <person name="Stroehlein A.J."/>
            <person name="Korhonen P.K."/>
            <person name="Chong T.M."/>
            <person name="Lim Y.L."/>
            <person name="Chan K.G."/>
            <person name="Webster B."/>
            <person name="Rollinson D."/>
            <person name="Brindley P.J."/>
            <person name="Gasser R.B."/>
            <person name="Young N.D."/>
        </authorList>
    </citation>
    <scope>NUCLEOTIDE SEQUENCE</scope>
</reference>
<name>A0A922II76_SCHHA</name>
<dbReference type="CTD" id="24590325"/>
<reference evidence="4" key="4">
    <citation type="journal article" date="2022" name="PLoS Pathog.">
        <title>Chromosome-level genome of Schistosoma haematobium underpins genome-wide explorations of molecular variation.</title>
        <authorList>
            <person name="Stroehlein A.J."/>
            <person name="Korhonen P.K."/>
            <person name="Lee V.V."/>
            <person name="Ralph S.A."/>
            <person name="Mentink-Kane M."/>
            <person name="You H."/>
            <person name="McManus D.P."/>
            <person name="Tchuente L.T."/>
            <person name="Stothard J.R."/>
            <person name="Kaur P."/>
            <person name="Dudchenko O."/>
            <person name="Aiden E.L."/>
            <person name="Yang B."/>
            <person name="Yang H."/>
            <person name="Emery A.M."/>
            <person name="Webster B.L."/>
            <person name="Brindley P.J."/>
            <person name="Rollinson D."/>
            <person name="Chang B.C.H."/>
            <person name="Gasser R.B."/>
            <person name="Young N.D."/>
        </authorList>
    </citation>
    <scope>NUCLEOTIDE SEQUENCE</scope>
</reference>
<feature type="region of interest" description="Disordered" evidence="2">
    <location>
        <begin position="33"/>
        <end position="71"/>
    </location>
</feature>
<dbReference type="RefSeq" id="XP_051064470.1">
    <property type="nucleotide sequence ID" value="XM_051218040.1"/>
</dbReference>
<evidence type="ECO:0000256" key="1">
    <source>
        <dbReference type="PROSITE-ProRule" id="PRU00325"/>
    </source>
</evidence>
<keyword evidence="1" id="KW-0863">Zinc-finger</keyword>
<dbReference type="GO" id="GO:0008270">
    <property type="term" value="F:zinc ion binding"/>
    <property type="evidence" value="ECO:0007669"/>
    <property type="project" value="UniProtKB-KW"/>
</dbReference>
<evidence type="ECO:0000256" key="2">
    <source>
        <dbReference type="SAM" id="MobiDB-lite"/>
    </source>
</evidence>
<comment type="caution">
    <text evidence="4">The sequence shown here is derived from an EMBL/GenBank/DDBJ whole genome shotgun (WGS) entry which is preliminary data.</text>
</comment>
<dbReference type="EMBL" id="AMPZ03000008">
    <property type="protein sequence ID" value="KAH9579521.1"/>
    <property type="molecule type" value="Genomic_DNA"/>
</dbReference>
<dbReference type="PANTHER" id="PTHR31569:SF4">
    <property type="entry name" value="SWIM-TYPE DOMAIN-CONTAINING PROTEIN"/>
    <property type="match status" value="1"/>
</dbReference>
<dbReference type="PROSITE" id="PS50966">
    <property type="entry name" value="ZF_SWIM"/>
    <property type="match status" value="1"/>
</dbReference>
<organism evidence="4 5">
    <name type="scientific">Schistosoma haematobium</name>
    <name type="common">Blood fluke</name>
    <dbReference type="NCBI Taxonomy" id="6185"/>
    <lineage>
        <taxon>Eukaryota</taxon>
        <taxon>Metazoa</taxon>
        <taxon>Spiralia</taxon>
        <taxon>Lophotrochozoa</taxon>
        <taxon>Platyhelminthes</taxon>
        <taxon>Trematoda</taxon>
        <taxon>Digenea</taxon>
        <taxon>Strigeidida</taxon>
        <taxon>Schistosomatoidea</taxon>
        <taxon>Schistosomatidae</taxon>
        <taxon>Schistosoma</taxon>
    </lineage>
</organism>
<dbReference type="Proteomes" id="UP000471633">
    <property type="component" value="Unassembled WGS sequence"/>
</dbReference>
<proteinExistence type="predicted"/>
<reference evidence="4" key="3">
    <citation type="submission" date="2021-06" db="EMBL/GenBank/DDBJ databases">
        <title>Chromosome-level genome assembly for S. haematobium.</title>
        <authorList>
            <person name="Stroehlein A.J."/>
        </authorList>
    </citation>
    <scope>NUCLEOTIDE SEQUENCE</scope>
</reference>
<evidence type="ECO:0000259" key="3">
    <source>
        <dbReference type="PROSITE" id="PS50966"/>
    </source>
</evidence>
<protein>
    <submittedName>
        <fullName evidence="4">Zinc finger, SWIM-type containing 3</fullName>
    </submittedName>
</protein>
<keyword evidence="1" id="KW-0479">Metal-binding</keyword>
<sequence>MSVCKKNSDDPTLKYFFVRYVCTYGRKRSSSESDACVQDVDDDSNNHSSEEHTTSNSPTQPRQRRRRRSSTSKYCHCQSGFWVRAVNGELKLTSIKTVHNNPCTEGYISVDPSKRQLTSSERLYLRTFLLSNTPTRSLRCLVSWKFNKQLTKDDITRMRSQLYPDTKNINDILQRVQANTEVKVFNENGNMSMICFSRREQIAVYHAFPEVICIDSTYQTNKVGFPLFQLVVTDSLGQGHTVMYALCCQERREDVEKLLECSKEIMCGTYATRTFIMDSAATEISAVQSTHSHSNIILCSFHVLRAFFRKFRNPDVRKCLEHLVKTRRSDIFTRKYEHLRTHFPRAYDYIKDYWIARKSMWARCYRRHVLSLGNHTNNRVESAHKHLKECLRRGDPLLLTFWKIWSKTDIDLRLRPYDAAKDLQRFPFLQVPMSFRTLLNEFTSFAAKIVAVKYKRVRTMRHEFIEGEYIRCYDKGMMYVVDTLRARCACERFNDYMLPCGHILYAHSKDLIRGDLFRHSNRWTRKYIMDLVLRALDNISISTGSDDLLEKFTSNYHSIDALSEPLASKLIRSCLEASEDICAQVMSSIGANGEATTSESIVNADHSYAS</sequence>
<dbReference type="PANTHER" id="PTHR31569">
    <property type="entry name" value="SWIM-TYPE DOMAIN-CONTAINING PROTEIN"/>
    <property type="match status" value="1"/>
</dbReference>
<gene>
    <name evidence="4" type="primary">ZSWIM3_6</name>
    <name evidence="4" type="ORF">MS3_00009642</name>
</gene>
<dbReference type="InterPro" id="IPR052579">
    <property type="entry name" value="Zinc_finger_SWIM"/>
</dbReference>
<reference evidence="4" key="1">
    <citation type="journal article" date="2012" name="Nat. Genet.">
        <title>Whole-genome sequence of Schistosoma haematobium.</title>
        <authorList>
            <person name="Young N.D."/>
            <person name="Jex A.R."/>
            <person name="Li B."/>
            <person name="Liu S."/>
            <person name="Yang L."/>
            <person name="Xiong Z."/>
            <person name="Li Y."/>
            <person name="Cantacessi C."/>
            <person name="Hall R.S."/>
            <person name="Xu X."/>
            <person name="Chen F."/>
            <person name="Wu X."/>
            <person name="Zerlotini A."/>
            <person name="Oliveira G."/>
            <person name="Hofmann A."/>
            <person name="Zhang G."/>
            <person name="Fang X."/>
            <person name="Kang Y."/>
            <person name="Campbell B.E."/>
            <person name="Loukas A."/>
            <person name="Ranganathan S."/>
            <person name="Rollinson D."/>
            <person name="Rinaldi G."/>
            <person name="Brindley P.J."/>
            <person name="Yang H."/>
            <person name="Wang J."/>
            <person name="Wang J."/>
            <person name="Gasser R.B."/>
        </authorList>
    </citation>
    <scope>NUCLEOTIDE SEQUENCE</scope>
</reference>